<organism evidence="1 2">
    <name type="scientific">Planktothrix agardhii</name>
    <name type="common">Oscillatoria agardhii</name>
    <dbReference type="NCBI Taxonomy" id="1160"/>
    <lineage>
        <taxon>Bacteria</taxon>
        <taxon>Bacillati</taxon>
        <taxon>Cyanobacteriota</taxon>
        <taxon>Cyanophyceae</taxon>
        <taxon>Oscillatoriophycideae</taxon>
        <taxon>Oscillatoriales</taxon>
        <taxon>Microcoleaceae</taxon>
        <taxon>Planktothrix</taxon>
    </lineage>
</organism>
<accession>A0AAD1V4R6</accession>
<reference evidence="1" key="1">
    <citation type="submission" date="2020-09" db="EMBL/GenBank/DDBJ databases">
        <authorList>
            <person name="Blom J."/>
        </authorList>
    </citation>
    <scope>NUCLEOTIDE SEQUENCE</scope>
    <source>
        <strain evidence="1">No.66</strain>
        <plasmid evidence="1">p3</plasmid>
    </source>
</reference>
<proteinExistence type="predicted"/>
<geneLocation type="plasmid" evidence="1 2">
    <name>p3</name>
</geneLocation>
<protein>
    <submittedName>
        <fullName evidence="1">Uncharacterized protein</fullName>
    </submittedName>
</protein>
<evidence type="ECO:0000313" key="1">
    <source>
        <dbReference type="EMBL" id="CAD5984589.1"/>
    </source>
</evidence>
<sequence length="90" mass="10327">MLSVEDVLPFSTVFLLKLLVRWLETWYFKAKWRSCHEPQSSNLKPLCVKVTASSRNNLLQPVPFRAYLGGYPQAVPILFDCNYSISSETS</sequence>
<gene>
    <name evidence="1" type="ORF">PANO66_04460</name>
</gene>
<evidence type="ECO:0000313" key="2">
    <source>
        <dbReference type="Proteomes" id="UP001153761"/>
    </source>
</evidence>
<dbReference type="Proteomes" id="UP001153761">
    <property type="component" value="Plasmid p3"/>
</dbReference>
<keyword evidence="1" id="KW-0614">Plasmid</keyword>
<name>A0AAD1V4R6_PLAAG</name>
<dbReference type="AlphaFoldDB" id="A0AAD1V4R6"/>
<dbReference type="EMBL" id="LR882966">
    <property type="protein sequence ID" value="CAD5984589.1"/>
    <property type="molecule type" value="Genomic_DNA"/>
</dbReference>